<reference evidence="3" key="1">
    <citation type="submission" date="2018-08" db="EMBL/GenBank/DDBJ databases">
        <title>A genome reference for cultivated species of the human gut microbiota.</title>
        <authorList>
            <person name="Zou Y."/>
            <person name="Xue W."/>
            <person name="Luo G."/>
        </authorList>
    </citation>
    <scope>NUCLEOTIDE SEQUENCE [LARGE SCALE GENOMIC DNA]</scope>
    <source>
        <strain evidence="3">TF05-5AC</strain>
    </source>
</reference>
<accession>A0A3E3HZ32</accession>
<dbReference type="Gene3D" id="3.40.50.720">
    <property type="entry name" value="NAD(P)-binding Rossmann-like Domain"/>
    <property type="match status" value="1"/>
</dbReference>
<protein>
    <submittedName>
        <fullName evidence="3">Gfo/Idh/MocA family oxidoreductase</fullName>
    </submittedName>
</protein>
<dbReference type="Pfam" id="PF22725">
    <property type="entry name" value="GFO_IDH_MocA_C3"/>
    <property type="match status" value="1"/>
</dbReference>
<proteinExistence type="predicted"/>
<dbReference type="AlphaFoldDB" id="A0A3E3HZ32"/>
<dbReference type="InterPro" id="IPR052515">
    <property type="entry name" value="Gfo/Idh/MocA_Oxidoreductase"/>
</dbReference>
<dbReference type="InterPro" id="IPR055170">
    <property type="entry name" value="GFO_IDH_MocA-like_dom"/>
</dbReference>
<dbReference type="PANTHER" id="PTHR43249">
    <property type="entry name" value="UDP-N-ACETYL-2-AMINO-2-DEOXY-D-GLUCURONATE OXIDASE"/>
    <property type="match status" value="1"/>
</dbReference>
<dbReference type="Gene3D" id="3.30.360.10">
    <property type="entry name" value="Dihydrodipicolinate Reductase, domain 2"/>
    <property type="match status" value="1"/>
</dbReference>
<dbReference type="InterPro" id="IPR036291">
    <property type="entry name" value="NAD(P)-bd_dom_sf"/>
</dbReference>
<feature type="domain" description="GFO/IDH/MocA-like oxidoreductase" evidence="2">
    <location>
        <begin position="140"/>
        <end position="264"/>
    </location>
</feature>
<evidence type="ECO:0000259" key="2">
    <source>
        <dbReference type="Pfam" id="PF22725"/>
    </source>
</evidence>
<dbReference type="SUPFAM" id="SSF51735">
    <property type="entry name" value="NAD(P)-binding Rossmann-fold domains"/>
    <property type="match status" value="1"/>
</dbReference>
<feature type="domain" description="Gfo/Idh/MocA-like oxidoreductase N-terminal" evidence="1">
    <location>
        <begin position="6"/>
        <end position="129"/>
    </location>
</feature>
<dbReference type="Proteomes" id="UP000260812">
    <property type="component" value="Unassembled WGS sequence"/>
</dbReference>
<dbReference type="SUPFAM" id="SSF55347">
    <property type="entry name" value="Glyceraldehyde-3-phosphate dehydrogenase-like, C-terminal domain"/>
    <property type="match status" value="1"/>
</dbReference>
<name>A0A3E3HZ32_9FIRM</name>
<dbReference type="Pfam" id="PF01408">
    <property type="entry name" value="GFO_IDH_MocA"/>
    <property type="match status" value="1"/>
</dbReference>
<dbReference type="PANTHER" id="PTHR43249:SF1">
    <property type="entry name" value="D-GLUCOSIDE 3-DEHYDROGENASE"/>
    <property type="match status" value="1"/>
</dbReference>
<gene>
    <name evidence="3" type="ORF">DXC51_21705</name>
</gene>
<keyword evidence="4" id="KW-1185">Reference proteome</keyword>
<dbReference type="GeneID" id="97989407"/>
<dbReference type="EMBL" id="QVLV01000019">
    <property type="protein sequence ID" value="RGE56995.1"/>
    <property type="molecule type" value="Genomic_DNA"/>
</dbReference>
<evidence type="ECO:0000313" key="4">
    <source>
        <dbReference type="Proteomes" id="UP000260812"/>
    </source>
</evidence>
<evidence type="ECO:0000313" key="3">
    <source>
        <dbReference type="EMBL" id="RGE56995.1"/>
    </source>
</evidence>
<dbReference type="InterPro" id="IPR000683">
    <property type="entry name" value="Gfo/Idh/MocA-like_OxRdtase_N"/>
</dbReference>
<dbReference type="RefSeq" id="WP_117545416.1">
    <property type="nucleotide sequence ID" value="NZ_JBKUNB010000015.1"/>
</dbReference>
<organism evidence="3 4">
    <name type="scientific">Eisenbergiella massiliensis</name>
    <dbReference type="NCBI Taxonomy" id="1720294"/>
    <lineage>
        <taxon>Bacteria</taxon>
        <taxon>Bacillati</taxon>
        <taxon>Bacillota</taxon>
        <taxon>Clostridia</taxon>
        <taxon>Lachnospirales</taxon>
        <taxon>Lachnospiraceae</taxon>
        <taxon>Eisenbergiella</taxon>
    </lineage>
</organism>
<sequence>MEQKRVRMGIIGIGNMGSGHVKSFIEGEVSDDVVLTAVADLRKSRREWAKEYFRKNCTDIVVFDDDVSLIESGLCDAVMVEIPHYDHPAVSIRALEHGLHVLCEKPAGVYAKQVRQMNEAAKKSGCVFALMFNMRTGAVYKKMRELVCSGELGEIKRVNWILTDWYRSQIYYDSGDWRGTWDGEGGGVLVNQCPHNLDLLQWICGMPVRLRSFCHEGKWHNIEVEDDVTVYMEFPNGATGVFVTSTGDLPGTDRFEILLTKGKLVCEKGKLECYRLKEDERVTMFTTQDGFYRDSGEYERIETEPGKNARVEVIDAFAGNILRGTPLVADGQEGINEVNLANAIHLSSWLKQEVSIPVDEDIFLQELSKHRAVSKRKTEVKEITFFQ</sequence>
<evidence type="ECO:0000259" key="1">
    <source>
        <dbReference type="Pfam" id="PF01408"/>
    </source>
</evidence>
<comment type="caution">
    <text evidence="3">The sequence shown here is derived from an EMBL/GenBank/DDBJ whole genome shotgun (WGS) entry which is preliminary data.</text>
</comment>
<dbReference type="GO" id="GO:0000166">
    <property type="term" value="F:nucleotide binding"/>
    <property type="evidence" value="ECO:0007669"/>
    <property type="project" value="InterPro"/>
</dbReference>